<dbReference type="EMBL" id="CAFBND010000088">
    <property type="protein sequence ID" value="CAB4952495.1"/>
    <property type="molecule type" value="Genomic_DNA"/>
</dbReference>
<reference evidence="2" key="1">
    <citation type="submission" date="2020-05" db="EMBL/GenBank/DDBJ databases">
        <authorList>
            <person name="Chiriac C."/>
            <person name="Salcher M."/>
            <person name="Ghai R."/>
            <person name="Kavagutti S V."/>
        </authorList>
    </citation>
    <scope>NUCLEOTIDE SEQUENCE</scope>
</reference>
<dbReference type="AlphaFoldDB" id="A0A6J7KAF8"/>
<protein>
    <submittedName>
        <fullName evidence="2">Unannotated protein</fullName>
    </submittedName>
</protein>
<feature type="region of interest" description="Disordered" evidence="1">
    <location>
        <begin position="1"/>
        <end position="21"/>
    </location>
</feature>
<name>A0A6J7KAF8_9ZZZZ</name>
<sequence>MGDRSVREQTGAPFDEKGHSLGLCDLEGVYDVVRHPTAHMHGLISKHDASDAQGGADTSE</sequence>
<gene>
    <name evidence="2" type="ORF">UFOPK3752_01748</name>
</gene>
<evidence type="ECO:0000256" key="1">
    <source>
        <dbReference type="SAM" id="MobiDB-lite"/>
    </source>
</evidence>
<organism evidence="2">
    <name type="scientific">freshwater metagenome</name>
    <dbReference type="NCBI Taxonomy" id="449393"/>
    <lineage>
        <taxon>unclassified sequences</taxon>
        <taxon>metagenomes</taxon>
        <taxon>ecological metagenomes</taxon>
    </lineage>
</organism>
<evidence type="ECO:0000313" key="2">
    <source>
        <dbReference type="EMBL" id="CAB4952495.1"/>
    </source>
</evidence>
<accession>A0A6J7KAF8</accession>
<proteinExistence type="predicted"/>